<evidence type="ECO:0000256" key="9">
    <source>
        <dbReference type="SAM" id="SignalP"/>
    </source>
</evidence>
<evidence type="ECO:0000256" key="5">
    <source>
        <dbReference type="ARBA" id="ARBA00023136"/>
    </source>
</evidence>
<reference evidence="11 12" key="1">
    <citation type="submission" date="2024-02" db="EMBL/GenBank/DDBJ databases">
        <title>Discinaceae phylogenomics.</title>
        <authorList>
            <person name="Dirks A.C."/>
            <person name="James T.Y."/>
        </authorList>
    </citation>
    <scope>NUCLEOTIDE SEQUENCE [LARGE SCALE GENOMIC DNA]</scope>
    <source>
        <strain evidence="11 12">ACD0624</strain>
    </source>
</reference>
<dbReference type="Pfam" id="PF20238">
    <property type="entry name" value="BIM1-like_dom"/>
    <property type="match status" value="1"/>
</dbReference>
<evidence type="ECO:0000256" key="4">
    <source>
        <dbReference type="ARBA" id="ARBA00022729"/>
    </source>
</evidence>
<dbReference type="PANTHER" id="PTHR34992">
    <property type="entry name" value="HYPHAL ANASTAMOSIS-7 PROTEIN"/>
    <property type="match status" value="1"/>
</dbReference>
<keyword evidence="5" id="KW-0472">Membrane</keyword>
<comment type="subcellular location">
    <subcellularLocation>
        <location evidence="1">Cell membrane</location>
        <topology evidence="1">Lipid-anchor</topology>
        <topology evidence="1">GPI-anchor</topology>
    </subcellularLocation>
</comment>
<name>A0ABR3GJF0_9PEZI</name>
<feature type="signal peptide" evidence="9">
    <location>
        <begin position="1"/>
        <end position="18"/>
    </location>
</feature>
<feature type="region of interest" description="Disordered" evidence="8">
    <location>
        <begin position="166"/>
        <end position="186"/>
    </location>
</feature>
<evidence type="ECO:0000256" key="3">
    <source>
        <dbReference type="ARBA" id="ARBA00022622"/>
    </source>
</evidence>
<evidence type="ECO:0000256" key="1">
    <source>
        <dbReference type="ARBA" id="ARBA00004609"/>
    </source>
</evidence>
<accession>A0ABR3GJF0</accession>
<evidence type="ECO:0000313" key="12">
    <source>
        <dbReference type="Proteomes" id="UP001447188"/>
    </source>
</evidence>
<keyword evidence="2" id="KW-1003">Cell membrane</keyword>
<evidence type="ECO:0000256" key="6">
    <source>
        <dbReference type="ARBA" id="ARBA00023180"/>
    </source>
</evidence>
<evidence type="ECO:0000256" key="8">
    <source>
        <dbReference type="SAM" id="MobiDB-lite"/>
    </source>
</evidence>
<keyword evidence="7" id="KW-0449">Lipoprotein</keyword>
<evidence type="ECO:0000259" key="10">
    <source>
        <dbReference type="Pfam" id="PF20238"/>
    </source>
</evidence>
<proteinExistence type="predicted"/>
<dbReference type="InterPro" id="IPR046936">
    <property type="entry name" value="BIM1-like"/>
</dbReference>
<sequence>MKSYSLATFLSLAVATNAHFQLTYPASRGDNDETQATGPCGALDTPSTTRTLWPLTGGTLKFEAGHDEADTAVYLALGNNPSAKDFNITLADQFEQTGLGTFCWNTLSIPKGIAGIADGTNATIQVVQAGHTGGGLYNCADITFVAEPLFMTTDCVNSTGVGGEAIAHGPSPTNGTPSATSPHPSATSTAAAAAKLTGSVMAAGILAMFGFIL</sequence>
<protein>
    <recommendedName>
        <fullName evidence="10">Copper acquisition factor BIM1-like domain-containing protein</fullName>
    </recommendedName>
</protein>
<dbReference type="EMBL" id="JBBBZM010000057">
    <property type="protein sequence ID" value="KAL0636050.1"/>
    <property type="molecule type" value="Genomic_DNA"/>
</dbReference>
<keyword evidence="12" id="KW-1185">Reference proteome</keyword>
<keyword evidence="3" id="KW-0336">GPI-anchor</keyword>
<evidence type="ECO:0000256" key="2">
    <source>
        <dbReference type="ARBA" id="ARBA00022475"/>
    </source>
</evidence>
<dbReference type="PANTHER" id="PTHR34992:SF1">
    <property type="entry name" value="COPPER ACQUISITION FACTOR BIM1-LIKE DOMAIN-CONTAINING PROTEIN"/>
    <property type="match status" value="1"/>
</dbReference>
<feature type="compositionally biased region" description="Low complexity" evidence="8">
    <location>
        <begin position="176"/>
        <end position="186"/>
    </location>
</feature>
<keyword evidence="4 9" id="KW-0732">Signal</keyword>
<evidence type="ECO:0000313" key="11">
    <source>
        <dbReference type="EMBL" id="KAL0636050.1"/>
    </source>
</evidence>
<feature type="domain" description="Copper acquisition factor BIM1-like" evidence="10">
    <location>
        <begin position="17"/>
        <end position="160"/>
    </location>
</feature>
<comment type="caution">
    <text evidence="11">The sequence shown here is derived from an EMBL/GenBank/DDBJ whole genome shotgun (WGS) entry which is preliminary data.</text>
</comment>
<evidence type="ECO:0000256" key="7">
    <source>
        <dbReference type="ARBA" id="ARBA00023288"/>
    </source>
</evidence>
<dbReference type="InterPro" id="IPR046530">
    <property type="entry name" value="BIM1-like_dom"/>
</dbReference>
<gene>
    <name evidence="11" type="ORF">Q9L58_004956</name>
</gene>
<dbReference type="Proteomes" id="UP001447188">
    <property type="component" value="Unassembled WGS sequence"/>
</dbReference>
<feature type="chain" id="PRO_5046812935" description="Copper acquisition factor BIM1-like domain-containing protein" evidence="9">
    <location>
        <begin position="19"/>
        <end position="213"/>
    </location>
</feature>
<keyword evidence="6" id="KW-0325">Glycoprotein</keyword>
<organism evidence="11 12">
    <name type="scientific">Discina gigas</name>
    <dbReference type="NCBI Taxonomy" id="1032678"/>
    <lineage>
        <taxon>Eukaryota</taxon>
        <taxon>Fungi</taxon>
        <taxon>Dikarya</taxon>
        <taxon>Ascomycota</taxon>
        <taxon>Pezizomycotina</taxon>
        <taxon>Pezizomycetes</taxon>
        <taxon>Pezizales</taxon>
        <taxon>Discinaceae</taxon>
        <taxon>Discina</taxon>
    </lineage>
</organism>
<dbReference type="CDD" id="cd21176">
    <property type="entry name" value="LPMO_auxiliary-like"/>
    <property type="match status" value="1"/>
</dbReference>